<feature type="transmembrane region" description="Helical" evidence="1">
    <location>
        <begin position="13"/>
        <end position="30"/>
    </location>
</feature>
<evidence type="ECO:0000313" key="2">
    <source>
        <dbReference type="EMBL" id="EDN61366.1"/>
    </source>
</evidence>
<keyword evidence="1" id="KW-1133">Transmembrane helix</keyword>
<dbReference type="OrthoDB" id="4064000at2759"/>
<evidence type="ECO:0000313" key="3">
    <source>
        <dbReference type="Proteomes" id="UP000007060"/>
    </source>
</evidence>
<protein>
    <submittedName>
        <fullName evidence="2">Conserved protein</fullName>
    </submittedName>
</protein>
<keyword evidence="1" id="KW-0812">Transmembrane</keyword>
<sequence>MVVGSEFNNTADVDVVAILLTLLNADYFVIKQRLVSACFTKRIKWYFIYAIALLSLFSSRNTVCAPY</sequence>
<evidence type="ECO:0000256" key="1">
    <source>
        <dbReference type="SAM" id="Phobius"/>
    </source>
</evidence>
<dbReference type="Proteomes" id="UP000007060">
    <property type="component" value="Unassembled WGS sequence"/>
</dbReference>
<reference evidence="2 3" key="1">
    <citation type="journal article" date="2007" name="Proc. Natl. Acad. Sci. U.S.A.">
        <title>Genome sequencing and comparative analysis of Saccharomyces cerevisiae strain YJM789.</title>
        <authorList>
            <person name="Wei W."/>
            <person name="McCusker J.H."/>
            <person name="Hyman R.W."/>
            <person name="Jones T."/>
            <person name="Ning Y."/>
            <person name="Cao Z."/>
            <person name="Gu Z."/>
            <person name="Bruno D."/>
            <person name="Miranda M."/>
            <person name="Nguyen M."/>
            <person name="Wilhelmy J."/>
            <person name="Komp C."/>
            <person name="Tamse R."/>
            <person name="Wang X."/>
            <person name="Jia P."/>
            <person name="Luedi P."/>
            <person name="Oefner P.J."/>
            <person name="David L."/>
            <person name="Dietrich F.S."/>
            <person name="Li Y."/>
            <person name="Davis R.W."/>
            <person name="Steinmetz L.M."/>
        </authorList>
    </citation>
    <scope>NUCLEOTIDE SEQUENCE [LARGE SCALE GENOMIC DNA]</scope>
    <source>
        <strain evidence="2 3">YJM789</strain>
    </source>
</reference>
<dbReference type="SMR" id="A6ZVE1"/>
<proteinExistence type="predicted"/>
<feature type="transmembrane region" description="Helical" evidence="1">
    <location>
        <begin position="42"/>
        <end position="59"/>
    </location>
</feature>
<dbReference type="HOGENOM" id="CLU_2814385_0_0_1"/>
<organism evidence="2 3">
    <name type="scientific">Saccharomyces cerevisiae (strain YJM789)</name>
    <name type="common">Baker's yeast</name>
    <dbReference type="NCBI Taxonomy" id="307796"/>
    <lineage>
        <taxon>Eukaryota</taxon>
        <taxon>Fungi</taxon>
        <taxon>Dikarya</taxon>
        <taxon>Ascomycota</taxon>
        <taxon>Saccharomycotina</taxon>
        <taxon>Saccharomycetes</taxon>
        <taxon>Saccharomycetales</taxon>
        <taxon>Saccharomycetaceae</taxon>
        <taxon>Saccharomyces</taxon>
    </lineage>
</organism>
<comment type="caution">
    <text evidence="2">The sequence shown here is derived from an EMBL/GenBank/DDBJ whole genome shotgun (WGS) entry which is preliminary data.</text>
</comment>
<name>A6ZVE1_YEAS7</name>
<gene>
    <name evidence="2" type="ORF">SCY_2657</name>
</gene>
<dbReference type="AlphaFoldDB" id="A6ZVE1"/>
<keyword evidence="1" id="KW-0472">Membrane</keyword>
<accession>A6ZVE1</accession>
<dbReference type="EMBL" id="AAFW02000124">
    <property type="protein sequence ID" value="EDN61366.1"/>
    <property type="molecule type" value="Genomic_DNA"/>
</dbReference>